<evidence type="ECO:0000313" key="3">
    <source>
        <dbReference type="Proteomes" id="UP001215280"/>
    </source>
</evidence>
<evidence type="ECO:0000313" key="2">
    <source>
        <dbReference type="EMBL" id="KAJ7765411.1"/>
    </source>
</evidence>
<dbReference type="Proteomes" id="UP001215280">
    <property type="component" value="Unassembled WGS sequence"/>
</dbReference>
<keyword evidence="3" id="KW-1185">Reference proteome</keyword>
<reference evidence="2" key="1">
    <citation type="submission" date="2023-03" db="EMBL/GenBank/DDBJ databases">
        <title>Massive genome expansion in bonnet fungi (Mycena s.s.) driven by repeated elements and novel gene families across ecological guilds.</title>
        <authorList>
            <consortium name="Lawrence Berkeley National Laboratory"/>
            <person name="Harder C.B."/>
            <person name="Miyauchi S."/>
            <person name="Viragh M."/>
            <person name="Kuo A."/>
            <person name="Thoen E."/>
            <person name="Andreopoulos B."/>
            <person name="Lu D."/>
            <person name="Skrede I."/>
            <person name="Drula E."/>
            <person name="Henrissat B."/>
            <person name="Morin E."/>
            <person name="Kohler A."/>
            <person name="Barry K."/>
            <person name="LaButti K."/>
            <person name="Morin E."/>
            <person name="Salamov A."/>
            <person name="Lipzen A."/>
            <person name="Mereny Z."/>
            <person name="Hegedus B."/>
            <person name="Baldrian P."/>
            <person name="Stursova M."/>
            <person name="Weitz H."/>
            <person name="Taylor A."/>
            <person name="Grigoriev I.V."/>
            <person name="Nagy L.G."/>
            <person name="Martin F."/>
            <person name="Kauserud H."/>
        </authorList>
    </citation>
    <scope>NUCLEOTIDE SEQUENCE</scope>
    <source>
        <strain evidence="2">CBHHK188m</strain>
    </source>
</reference>
<comment type="caution">
    <text evidence="2">The sequence shown here is derived from an EMBL/GenBank/DDBJ whole genome shotgun (WGS) entry which is preliminary data.</text>
</comment>
<name>A0AAD7JI95_9AGAR</name>
<dbReference type="EMBL" id="JARJLG010000035">
    <property type="protein sequence ID" value="KAJ7765411.1"/>
    <property type="molecule type" value="Genomic_DNA"/>
</dbReference>
<evidence type="ECO:0000256" key="1">
    <source>
        <dbReference type="SAM" id="MobiDB-lite"/>
    </source>
</evidence>
<feature type="region of interest" description="Disordered" evidence="1">
    <location>
        <begin position="64"/>
        <end position="100"/>
    </location>
</feature>
<feature type="region of interest" description="Disordered" evidence="1">
    <location>
        <begin position="271"/>
        <end position="296"/>
    </location>
</feature>
<gene>
    <name evidence="2" type="ORF">DFH07DRAFT_1014941</name>
</gene>
<organism evidence="2 3">
    <name type="scientific">Mycena maculata</name>
    <dbReference type="NCBI Taxonomy" id="230809"/>
    <lineage>
        <taxon>Eukaryota</taxon>
        <taxon>Fungi</taxon>
        <taxon>Dikarya</taxon>
        <taxon>Basidiomycota</taxon>
        <taxon>Agaricomycotina</taxon>
        <taxon>Agaricomycetes</taxon>
        <taxon>Agaricomycetidae</taxon>
        <taxon>Agaricales</taxon>
        <taxon>Marasmiineae</taxon>
        <taxon>Mycenaceae</taxon>
        <taxon>Mycena</taxon>
    </lineage>
</organism>
<proteinExistence type="predicted"/>
<dbReference type="AlphaFoldDB" id="A0AAD7JI95"/>
<sequence>MASFSSDDKKAEFAKLFDLFEMLAMRRSRMTATQSLLDDTHTIPVPAELEPVFRSLATVIPPRSQRSGRFRRNTVAALGRTNPYPDTDGDASGSDSEVEGESVAKFPLGKTYTFTFKMMIHKLSSTSDEWAEKVREVLKRSQIDYKPLAEQRLVSKAVSTATPADGHVHFKGEVTVGGKKSSMPLAKGRVRSHSVAGKVAPPSSVHRSQGPAGTLHAVKKRCIGRRKSITGVFSAAAPVGDGWFYDAAVSSTEVRERVPIETTASFVAAPGPRPRYQSLQTGSRRMGPETGSGPRRIVSAVTTTVDAKATLASASRTSTKRRLSQG</sequence>
<protein>
    <submittedName>
        <fullName evidence="2">Uncharacterized protein</fullName>
    </submittedName>
</protein>
<feature type="region of interest" description="Disordered" evidence="1">
    <location>
        <begin position="193"/>
        <end position="213"/>
    </location>
</feature>
<accession>A0AAD7JI95</accession>